<gene>
    <name evidence="1" type="ORF">NU08_3325</name>
</gene>
<reference evidence="1 2" key="1">
    <citation type="submission" date="2014-12" db="EMBL/GenBank/DDBJ databases">
        <title>Genome sequence of Flavobacterium anhuiense RCM74.</title>
        <authorList>
            <person name="Kim J.F."/>
            <person name="Song J.Y."/>
            <person name="Kwak M.-J."/>
            <person name="Lee S.-W."/>
        </authorList>
    </citation>
    <scope>NUCLEOTIDE SEQUENCE [LARGE SCALE GENOMIC DNA]</scope>
    <source>
        <strain evidence="1 2">RCM74</strain>
    </source>
</reference>
<name>A0A444VV34_9FLAO</name>
<evidence type="ECO:0000313" key="2">
    <source>
        <dbReference type="Proteomes" id="UP000290433"/>
    </source>
</evidence>
<evidence type="ECO:0000313" key="1">
    <source>
        <dbReference type="EMBL" id="RYJ37551.1"/>
    </source>
</evidence>
<organism evidence="1 2">
    <name type="scientific">Flavobacterium anhuiense</name>
    <dbReference type="NCBI Taxonomy" id="459526"/>
    <lineage>
        <taxon>Bacteria</taxon>
        <taxon>Pseudomonadati</taxon>
        <taxon>Bacteroidota</taxon>
        <taxon>Flavobacteriia</taxon>
        <taxon>Flavobacteriales</taxon>
        <taxon>Flavobacteriaceae</taxon>
        <taxon>Flavobacterium</taxon>
    </lineage>
</organism>
<dbReference type="Proteomes" id="UP000290433">
    <property type="component" value="Unassembled WGS sequence"/>
</dbReference>
<proteinExistence type="predicted"/>
<accession>A0A444VV34</accession>
<protein>
    <submittedName>
        <fullName evidence="1">Uncharacterized protein</fullName>
    </submittedName>
</protein>
<dbReference type="AlphaFoldDB" id="A0A444VV34"/>
<comment type="caution">
    <text evidence="1">The sequence shown here is derived from an EMBL/GenBank/DDBJ whole genome shotgun (WGS) entry which is preliminary data.</text>
</comment>
<dbReference type="EMBL" id="JUIV01000014">
    <property type="protein sequence ID" value="RYJ37551.1"/>
    <property type="molecule type" value="Genomic_DNA"/>
</dbReference>
<sequence length="52" mass="5789">MFPVVETTGYVLKKIVNKANLFYKLPPVLTGGVFSKNRKGFSQIVDILAKAF</sequence>